<evidence type="ECO:0008006" key="4">
    <source>
        <dbReference type="Google" id="ProtNLM"/>
    </source>
</evidence>
<reference evidence="3" key="1">
    <citation type="journal article" date="2019" name="Int. J. Syst. Evol. Microbiol.">
        <title>The Global Catalogue of Microorganisms (GCM) 10K type strain sequencing project: providing services to taxonomists for standard genome sequencing and annotation.</title>
        <authorList>
            <consortium name="The Broad Institute Genomics Platform"/>
            <consortium name="The Broad Institute Genome Sequencing Center for Infectious Disease"/>
            <person name="Wu L."/>
            <person name="Ma J."/>
        </authorList>
    </citation>
    <scope>NUCLEOTIDE SEQUENCE [LARGE SCALE GENOMIC DNA]</scope>
    <source>
        <strain evidence="3">CCUG 49679</strain>
    </source>
</reference>
<keyword evidence="1" id="KW-1133">Transmembrane helix</keyword>
<keyword evidence="1" id="KW-0472">Membrane</keyword>
<dbReference type="Proteomes" id="UP001596287">
    <property type="component" value="Unassembled WGS sequence"/>
</dbReference>
<protein>
    <recommendedName>
        <fullName evidence="4">YokE-like PH domain-containing protein</fullName>
    </recommendedName>
</protein>
<evidence type="ECO:0000313" key="3">
    <source>
        <dbReference type="Proteomes" id="UP001596287"/>
    </source>
</evidence>
<name>A0ABW1PKL0_9FLAO</name>
<keyword evidence="1" id="KW-0812">Transmembrane</keyword>
<comment type="caution">
    <text evidence="2">The sequence shown here is derived from an EMBL/GenBank/DDBJ whole genome shotgun (WGS) entry which is preliminary data.</text>
</comment>
<organism evidence="2 3">
    <name type="scientific">Flavobacterium qiangtangense</name>
    <dbReference type="NCBI Taxonomy" id="1442595"/>
    <lineage>
        <taxon>Bacteria</taxon>
        <taxon>Pseudomonadati</taxon>
        <taxon>Bacteroidota</taxon>
        <taxon>Flavobacteriia</taxon>
        <taxon>Flavobacteriales</taxon>
        <taxon>Flavobacteriaceae</taxon>
        <taxon>Flavobacterium</taxon>
    </lineage>
</organism>
<dbReference type="EMBL" id="JBHSQB010000005">
    <property type="protein sequence ID" value="MFC6096163.1"/>
    <property type="molecule type" value="Genomic_DNA"/>
</dbReference>
<sequence length="161" mass="18828">MDFFLPFIIAIIGFLFVIIFISRLRNNKAKIILSTLQMNKLNEVEIKFSQTSYINFNQFGGMFTNANLYFDEERKILVFTTKKNAISSVFNNNLPIVLVNGSLESLPKYVNYRVVYETIIRSDEYILVIKDRFSKMKYEEITLFSEKNEMALKNIIAAFKS</sequence>
<gene>
    <name evidence="2" type="ORF">ACFPVY_05850</name>
</gene>
<dbReference type="RefSeq" id="WP_379791034.1">
    <property type="nucleotide sequence ID" value="NZ_JBHSQB010000005.1"/>
</dbReference>
<proteinExistence type="predicted"/>
<evidence type="ECO:0000313" key="2">
    <source>
        <dbReference type="EMBL" id="MFC6096163.1"/>
    </source>
</evidence>
<feature type="transmembrane region" description="Helical" evidence="1">
    <location>
        <begin position="6"/>
        <end position="24"/>
    </location>
</feature>
<accession>A0ABW1PKL0</accession>
<keyword evidence="3" id="KW-1185">Reference proteome</keyword>
<evidence type="ECO:0000256" key="1">
    <source>
        <dbReference type="SAM" id="Phobius"/>
    </source>
</evidence>